<evidence type="ECO:0000313" key="8">
    <source>
        <dbReference type="EMBL" id="CCK76437.1"/>
    </source>
</evidence>
<dbReference type="PANTHER" id="PTHR43332">
    <property type="entry name" value="INNER MEMBRANE TRANSPORT PERMEASE YADH-RELATED"/>
    <property type="match status" value="1"/>
</dbReference>
<evidence type="ECO:0000256" key="5">
    <source>
        <dbReference type="ARBA" id="ARBA00023136"/>
    </source>
</evidence>
<dbReference type="PATRIC" id="fig|698738.3.peg.2341"/>
<dbReference type="InterPro" id="IPR047817">
    <property type="entry name" value="ABC2_TM_bact-type"/>
</dbReference>
<comment type="similarity">
    <text evidence="2 6">Belongs to the ABC-2 integral membrane protein family.</text>
</comment>
<dbReference type="InterPro" id="IPR013525">
    <property type="entry name" value="ABC2_TM"/>
</dbReference>
<keyword evidence="6" id="KW-0813">Transport</keyword>
<proteinExistence type="inferred from homology"/>
<sequence length="273" mass="30264">MNKNVSAAHSDQRIQRSVFSIQWVAFSTIVIKEVRRFMRIWQQTLLPPAITMILYFIIFGNLIGSRIGKMDGVNYMSFIVPGLIMMSVITNAYGNVSSSFFGNKFQRSIEELMVSPVFPSVILAGYVIGGVVRGVMVGIIVTLLSLYFTDLQLHSLPVVIIVTILSAILFALGGFINAVFATKFDDITIVPTFIITPLTYLGGVFYSISLLPEFWQDVSKLNPILYMVNSFRYGILGISDVNVGFSIAMLVAFIVVLSSISVWLLKRGTGMRS</sequence>
<dbReference type="EMBL" id="FO203512">
    <property type="protein sequence ID" value="CCK76437.1"/>
    <property type="molecule type" value="Genomic_DNA"/>
</dbReference>
<evidence type="ECO:0000256" key="2">
    <source>
        <dbReference type="ARBA" id="ARBA00007783"/>
    </source>
</evidence>
<feature type="domain" description="ABC transmembrane type-2" evidence="7">
    <location>
        <begin position="39"/>
        <end position="268"/>
    </location>
</feature>
<evidence type="ECO:0000256" key="6">
    <source>
        <dbReference type="RuleBase" id="RU361157"/>
    </source>
</evidence>
<dbReference type="Proteomes" id="UP000032749">
    <property type="component" value="Chromosome"/>
</dbReference>
<comment type="subcellular location">
    <subcellularLocation>
        <location evidence="6">Cell inner membrane</location>
        <topology evidence="6">Multi-pass membrane protein</topology>
    </subcellularLocation>
    <subcellularLocation>
        <location evidence="1">Membrane</location>
        <topology evidence="1">Multi-pass membrane protein</topology>
    </subcellularLocation>
</comment>
<dbReference type="PANTHER" id="PTHR43332:SF2">
    <property type="entry name" value="INNER MEMBRANE TRANSPORT PERMEASE YADH"/>
    <property type="match status" value="1"/>
</dbReference>
<dbReference type="HOGENOM" id="CLU_039483_3_0_6"/>
<feature type="transmembrane region" description="Helical" evidence="6">
    <location>
        <begin position="75"/>
        <end position="96"/>
    </location>
</feature>
<dbReference type="InterPro" id="IPR052522">
    <property type="entry name" value="ABC-2_transport_permease"/>
</dbReference>
<protein>
    <recommendedName>
        <fullName evidence="6">Transport permease protein</fullName>
    </recommendedName>
</protein>
<keyword evidence="5 6" id="KW-0472">Membrane</keyword>
<name>R4YNB0_OLEAN</name>
<evidence type="ECO:0000256" key="4">
    <source>
        <dbReference type="ARBA" id="ARBA00022989"/>
    </source>
</evidence>
<dbReference type="PIRSF" id="PIRSF006648">
    <property type="entry name" value="DrrB"/>
    <property type="match status" value="1"/>
</dbReference>
<keyword evidence="4 6" id="KW-1133">Transmembrane helix</keyword>
<keyword evidence="3 6" id="KW-0812">Transmembrane</keyword>
<organism evidence="8 9">
    <name type="scientific">Oleispira antarctica RB-8</name>
    <dbReference type="NCBI Taxonomy" id="698738"/>
    <lineage>
        <taxon>Bacteria</taxon>
        <taxon>Pseudomonadati</taxon>
        <taxon>Pseudomonadota</taxon>
        <taxon>Gammaproteobacteria</taxon>
        <taxon>Oceanospirillales</taxon>
        <taxon>Oceanospirillaceae</taxon>
        <taxon>Oleispira</taxon>
    </lineage>
</organism>
<dbReference type="GO" id="GO:0140359">
    <property type="term" value="F:ABC-type transporter activity"/>
    <property type="evidence" value="ECO:0007669"/>
    <property type="project" value="InterPro"/>
</dbReference>
<feature type="transmembrane region" description="Helical" evidence="6">
    <location>
        <begin position="45"/>
        <end position="63"/>
    </location>
</feature>
<dbReference type="NCBIfam" id="NF011648">
    <property type="entry name" value="PRK15066.1"/>
    <property type="match status" value="1"/>
</dbReference>
<evidence type="ECO:0000259" key="7">
    <source>
        <dbReference type="PROSITE" id="PS51012"/>
    </source>
</evidence>
<feature type="transmembrane region" description="Helical" evidence="6">
    <location>
        <begin position="187"/>
        <end position="208"/>
    </location>
</feature>
<reference evidence="8 9" key="1">
    <citation type="journal article" date="2013" name="Nat. Commun.">
        <title>Genome sequence and functional genomic analysis of the oil-degrading bacterium Oleispira antarctica.</title>
        <authorList>
            <person name="Kube M."/>
            <person name="Chernikova T.N."/>
            <person name="Al-Ramahi Y."/>
            <person name="Beloqui A."/>
            <person name="Lopez-Cortez N."/>
            <person name="Guazzaroni M.E."/>
            <person name="Heipieper H.J."/>
            <person name="Klages S."/>
            <person name="Kotsyurbenko O.R."/>
            <person name="Langer I."/>
            <person name="Nechitaylo T.Y."/>
            <person name="Lunsdorf H."/>
            <person name="Fernandez M."/>
            <person name="Juarez S."/>
            <person name="Ciordia S."/>
            <person name="Singer A."/>
            <person name="Kagan O."/>
            <person name="Egorova O."/>
            <person name="Petit P.A."/>
            <person name="Stogios P."/>
            <person name="Kim Y."/>
            <person name="Tchigvintsev A."/>
            <person name="Flick R."/>
            <person name="Denaro R."/>
            <person name="Genovese M."/>
            <person name="Albar J.P."/>
            <person name="Reva O.N."/>
            <person name="Martinez-Gomariz M."/>
            <person name="Tran H."/>
            <person name="Ferrer M."/>
            <person name="Savchenko A."/>
            <person name="Yakunin A.F."/>
            <person name="Yakimov M.M."/>
            <person name="Golyshina O.V."/>
            <person name="Reinhardt R."/>
            <person name="Golyshin P.N."/>
        </authorList>
    </citation>
    <scope>NUCLEOTIDE SEQUENCE [LARGE SCALE GENOMIC DNA]</scope>
</reference>
<dbReference type="OrthoDB" id="9804001at2"/>
<accession>R4YNB0</accession>
<keyword evidence="9" id="KW-1185">Reference proteome</keyword>
<dbReference type="GO" id="GO:0043190">
    <property type="term" value="C:ATP-binding cassette (ABC) transporter complex"/>
    <property type="evidence" value="ECO:0007669"/>
    <property type="project" value="InterPro"/>
</dbReference>
<gene>
    <name evidence="8" type="ORF">OLEAN_C22610</name>
</gene>
<keyword evidence="6" id="KW-1003">Cell membrane</keyword>
<dbReference type="KEGG" id="oai:OLEAN_C22610"/>
<dbReference type="PRINTS" id="PR00164">
    <property type="entry name" value="ABC2TRNSPORT"/>
</dbReference>
<dbReference type="InterPro" id="IPR000412">
    <property type="entry name" value="ABC_2_transport"/>
</dbReference>
<dbReference type="PROSITE" id="PS51012">
    <property type="entry name" value="ABC_TM2"/>
    <property type="match status" value="1"/>
</dbReference>
<dbReference type="AlphaFoldDB" id="R4YNB0"/>
<evidence type="ECO:0000256" key="1">
    <source>
        <dbReference type="ARBA" id="ARBA00004141"/>
    </source>
</evidence>
<feature type="transmembrane region" description="Helical" evidence="6">
    <location>
        <begin position="243"/>
        <end position="265"/>
    </location>
</feature>
<dbReference type="STRING" id="698738.OLEAN_C22610"/>
<evidence type="ECO:0000313" key="9">
    <source>
        <dbReference type="Proteomes" id="UP000032749"/>
    </source>
</evidence>
<dbReference type="Pfam" id="PF01061">
    <property type="entry name" value="ABC2_membrane"/>
    <property type="match status" value="1"/>
</dbReference>
<evidence type="ECO:0000256" key="3">
    <source>
        <dbReference type="ARBA" id="ARBA00022692"/>
    </source>
</evidence>
<feature type="transmembrane region" description="Helical" evidence="6">
    <location>
        <begin position="117"/>
        <end position="148"/>
    </location>
</feature>
<feature type="transmembrane region" description="Helical" evidence="6">
    <location>
        <begin position="154"/>
        <end position="180"/>
    </location>
</feature>